<accession>A0A0F4KZF3</accession>
<organism evidence="2 3">
    <name type="scientific">Bifidobacterium mellis</name>
    <dbReference type="NCBI Taxonomy" id="1293823"/>
    <lineage>
        <taxon>Bacteria</taxon>
        <taxon>Bacillati</taxon>
        <taxon>Actinomycetota</taxon>
        <taxon>Actinomycetes</taxon>
        <taxon>Bifidobacteriales</taxon>
        <taxon>Bifidobacteriaceae</taxon>
        <taxon>Bifidobacterium</taxon>
    </lineage>
</organism>
<reference evidence="2 3" key="1">
    <citation type="submission" date="2014-12" db="EMBL/GenBank/DDBJ databases">
        <title>Comparative genomics of the lactic acid bacteria isolated from the honey bee gut.</title>
        <authorList>
            <person name="Ellegaard K.M."/>
            <person name="Tamarit D."/>
            <person name="Javelind E."/>
            <person name="Olofsson T."/>
            <person name="Andersson S.G."/>
            <person name="Vasquez A."/>
        </authorList>
    </citation>
    <scope>NUCLEOTIDE SEQUENCE [LARGE SCALE GENOMIC DNA]</scope>
    <source>
        <strain evidence="2 3">Bin7</strain>
    </source>
</reference>
<dbReference type="AlphaFoldDB" id="A0A0F4KZF3"/>
<dbReference type="EMBL" id="JWMF01000006">
    <property type="protein sequence ID" value="KJY51383.1"/>
    <property type="molecule type" value="Genomic_DNA"/>
</dbReference>
<evidence type="ECO:0000256" key="1">
    <source>
        <dbReference type="SAM" id="MobiDB-lite"/>
    </source>
</evidence>
<dbReference type="PATRIC" id="fig|1684.5.peg.726"/>
<dbReference type="Proteomes" id="UP000033567">
    <property type="component" value="Unassembled WGS sequence"/>
</dbReference>
<protein>
    <submittedName>
        <fullName evidence="2">Uncharacterized protein</fullName>
    </submittedName>
</protein>
<feature type="compositionally biased region" description="Polar residues" evidence="1">
    <location>
        <begin position="30"/>
        <end position="43"/>
    </location>
</feature>
<evidence type="ECO:0000313" key="3">
    <source>
        <dbReference type="Proteomes" id="UP000033567"/>
    </source>
</evidence>
<name>A0A0F4KZF3_9BIFI</name>
<feature type="region of interest" description="Disordered" evidence="1">
    <location>
        <begin position="23"/>
        <end position="43"/>
    </location>
</feature>
<sequence length="148" mass="16253">MNPAAGPATKRGRLPAAAQRCLAPPHGVESASSNAPRSDSQTATRGTHDWFVCAICTTLMVMEIEIEQSARKHGCADDEIRHAVLHSIGHEQIEGYGDEMTVVFVGQPHPGALPDNLLEVIVSKWQDGQLHAFHAMPLTSRWQHLRYQ</sequence>
<evidence type="ECO:0000313" key="2">
    <source>
        <dbReference type="EMBL" id="KJY51383.1"/>
    </source>
</evidence>
<proteinExistence type="predicted"/>
<comment type="caution">
    <text evidence="2">The sequence shown here is derived from an EMBL/GenBank/DDBJ whole genome shotgun (WGS) entry which is preliminary data.</text>
</comment>
<gene>
    <name evidence="2" type="ORF">JF70_06870</name>
</gene>
<keyword evidence="3" id="KW-1185">Reference proteome</keyword>